<dbReference type="EMBL" id="CP000472">
    <property type="protein sequence ID" value="ACJ30331.1"/>
    <property type="molecule type" value="Genomic_DNA"/>
</dbReference>
<keyword evidence="3" id="KW-1185">Reference proteome</keyword>
<gene>
    <name evidence="2" type="ordered locus">swp_3643</name>
</gene>
<evidence type="ECO:0000313" key="2">
    <source>
        <dbReference type="EMBL" id="ACJ30331.1"/>
    </source>
</evidence>
<sequence>MKTFVVSAGLLMVTLILKRSLALIVLWCLKFVSVKINNIVLLLRMAAILETCDRLNQTSTNQYKNKLTKLFSYLGTKALFILLCVYVVACSDTQPQKQVCSEAWFEKVDRQITSGDGQGHGPDLGSLEWRSVVEFKLGVRGDESLPAADSERWCAYIDQHFIN</sequence>
<dbReference type="Proteomes" id="UP000000753">
    <property type="component" value="Chromosome"/>
</dbReference>
<dbReference type="AlphaFoldDB" id="B8CS41"/>
<dbReference type="eggNOG" id="COG4461">
    <property type="taxonomic scope" value="Bacteria"/>
</dbReference>
<keyword evidence="1" id="KW-0812">Transmembrane</keyword>
<feature type="transmembrane region" description="Helical" evidence="1">
    <location>
        <begin position="70"/>
        <end position="89"/>
    </location>
</feature>
<accession>B8CS41</accession>
<keyword evidence="1" id="KW-1133">Transmembrane helix</keyword>
<evidence type="ECO:0000313" key="3">
    <source>
        <dbReference type="Proteomes" id="UP000000753"/>
    </source>
</evidence>
<reference evidence="2 3" key="1">
    <citation type="journal article" date="2008" name="PLoS ONE">
        <title>Environmental adaptation: genomic analysis of the piezotolerant and psychrotolerant deep-sea iron reducing bacterium Shewanella piezotolerans WP3.</title>
        <authorList>
            <person name="Wang F."/>
            <person name="Wang J."/>
            <person name="Jian H."/>
            <person name="Zhang B."/>
            <person name="Li S."/>
            <person name="Wang F."/>
            <person name="Zeng X."/>
            <person name="Gao L."/>
            <person name="Bartlett D.H."/>
            <person name="Yu J."/>
            <person name="Hu S."/>
            <person name="Xiao X."/>
        </authorList>
    </citation>
    <scope>NUCLEOTIDE SEQUENCE [LARGE SCALE GENOMIC DNA]</scope>
    <source>
        <strain evidence="3">WP3 / JCM 13877</strain>
    </source>
</reference>
<dbReference type="KEGG" id="swp:swp_3643"/>
<dbReference type="HOGENOM" id="CLU_1625930_0_0_6"/>
<keyword evidence="1" id="KW-0472">Membrane</keyword>
<proteinExistence type="predicted"/>
<keyword evidence="2" id="KW-0449">Lipoprotein</keyword>
<evidence type="ECO:0000256" key="1">
    <source>
        <dbReference type="SAM" id="Phobius"/>
    </source>
</evidence>
<protein>
    <submittedName>
        <fullName evidence="2">Lipoprotein, putative</fullName>
    </submittedName>
</protein>
<organism evidence="2 3">
    <name type="scientific">Shewanella piezotolerans (strain WP3 / JCM 13877)</name>
    <dbReference type="NCBI Taxonomy" id="225849"/>
    <lineage>
        <taxon>Bacteria</taxon>
        <taxon>Pseudomonadati</taxon>
        <taxon>Pseudomonadota</taxon>
        <taxon>Gammaproteobacteria</taxon>
        <taxon>Alteromonadales</taxon>
        <taxon>Shewanellaceae</taxon>
        <taxon>Shewanella</taxon>
    </lineage>
</organism>
<name>B8CS41_SHEPW</name>
<dbReference type="STRING" id="225849.swp_3643"/>